<feature type="transmembrane region" description="Helical" evidence="1">
    <location>
        <begin position="12"/>
        <end position="28"/>
    </location>
</feature>
<evidence type="ECO:0000313" key="3">
    <source>
        <dbReference type="EMBL" id="SFS96202.1"/>
    </source>
</evidence>
<sequence length="221" mass="24968">MRKRKTRINSVNMILFCVLFSLIMVVYHQVYWPLFLFVTIVGCIGFTRVLIKQKLQLRLKKSGIEDILQMGGFQFEHYLATLFRDNGYAVKVTSARGDFGADLLLSKDGKKIAVQAKRYIKPVGIKAVQEVIAAATYYKTNESWVVATNSFTKSAKVLAHASEVKLIDKENLISMILKMNPEANEVASNTLKKIKPKDIRCKKCGGVMSVKKGKYGNFYLN</sequence>
<dbReference type="SUPFAM" id="SSF52980">
    <property type="entry name" value="Restriction endonuclease-like"/>
    <property type="match status" value="1"/>
</dbReference>
<name>A0A1I6U452_9BACI</name>
<dbReference type="Proteomes" id="UP000199139">
    <property type="component" value="Unassembled WGS sequence"/>
</dbReference>
<proteinExistence type="predicted"/>
<dbReference type="PANTHER" id="PTHR30015:SF6">
    <property type="entry name" value="SLL1429 PROTEIN"/>
    <property type="match status" value="1"/>
</dbReference>
<dbReference type="GO" id="GO:0003677">
    <property type="term" value="F:DNA binding"/>
    <property type="evidence" value="ECO:0007669"/>
    <property type="project" value="InterPro"/>
</dbReference>
<feature type="transmembrane region" description="Helical" evidence="1">
    <location>
        <begin position="34"/>
        <end position="51"/>
    </location>
</feature>
<dbReference type="GO" id="GO:0009307">
    <property type="term" value="P:DNA restriction-modification system"/>
    <property type="evidence" value="ECO:0007669"/>
    <property type="project" value="InterPro"/>
</dbReference>
<reference evidence="3 4" key="1">
    <citation type="submission" date="2016-10" db="EMBL/GenBank/DDBJ databases">
        <authorList>
            <person name="de Groot N.N."/>
        </authorList>
    </citation>
    <scope>NUCLEOTIDE SEQUENCE [LARGE SCALE GENOMIC DNA]</scope>
    <source>
        <strain evidence="3 4">DSM 17074</strain>
    </source>
</reference>
<keyword evidence="1" id="KW-1133">Transmembrane helix</keyword>
<dbReference type="Gene3D" id="3.40.1350.10">
    <property type="match status" value="1"/>
</dbReference>
<keyword evidence="1" id="KW-0812">Transmembrane</keyword>
<keyword evidence="1" id="KW-0472">Membrane</keyword>
<evidence type="ECO:0000313" key="4">
    <source>
        <dbReference type="Proteomes" id="UP000199139"/>
    </source>
</evidence>
<evidence type="ECO:0000259" key="2">
    <source>
        <dbReference type="Pfam" id="PF04471"/>
    </source>
</evidence>
<dbReference type="STRING" id="306541.SAMN05421668_12153"/>
<dbReference type="RefSeq" id="WP_089855012.1">
    <property type="nucleotide sequence ID" value="NZ_FPAI01000021.1"/>
</dbReference>
<protein>
    <submittedName>
        <fullName evidence="3">Restriction system protein</fullName>
    </submittedName>
</protein>
<accession>A0A1I6U452</accession>
<dbReference type="Pfam" id="PF04471">
    <property type="entry name" value="Mrr_cat"/>
    <property type="match status" value="1"/>
</dbReference>
<dbReference type="AlphaFoldDB" id="A0A1I6U452"/>
<dbReference type="PANTHER" id="PTHR30015">
    <property type="entry name" value="MRR RESTRICTION SYSTEM PROTEIN"/>
    <property type="match status" value="1"/>
</dbReference>
<dbReference type="InterPro" id="IPR011335">
    <property type="entry name" value="Restrct_endonuc-II-like"/>
</dbReference>
<dbReference type="GO" id="GO:0015666">
    <property type="term" value="F:restriction endodeoxyribonuclease activity"/>
    <property type="evidence" value="ECO:0007669"/>
    <property type="project" value="TreeGrafter"/>
</dbReference>
<feature type="domain" description="Restriction endonuclease type IV Mrr" evidence="2">
    <location>
        <begin position="68"/>
        <end position="176"/>
    </location>
</feature>
<organism evidence="3 4">
    <name type="scientific">Halolactibacillus miurensis</name>
    <dbReference type="NCBI Taxonomy" id="306541"/>
    <lineage>
        <taxon>Bacteria</taxon>
        <taxon>Bacillati</taxon>
        <taxon>Bacillota</taxon>
        <taxon>Bacilli</taxon>
        <taxon>Bacillales</taxon>
        <taxon>Bacillaceae</taxon>
        <taxon>Halolactibacillus</taxon>
    </lineage>
</organism>
<dbReference type="EMBL" id="FPAI01000021">
    <property type="protein sequence ID" value="SFS96202.1"/>
    <property type="molecule type" value="Genomic_DNA"/>
</dbReference>
<evidence type="ECO:0000256" key="1">
    <source>
        <dbReference type="SAM" id="Phobius"/>
    </source>
</evidence>
<dbReference type="InterPro" id="IPR011856">
    <property type="entry name" value="tRNA_endonuc-like_dom_sf"/>
</dbReference>
<dbReference type="InterPro" id="IPR007560">
    <property type="entry name" value="Restrct_endonuc_IV_Mrr"/>
</dbReference>
<gene>
    <name evidence="3" type="ORF">SAMN05421668_12153</name>
</gene>
<dbReference type="InterPro" id="IPR052906">
    <property type="entry name" value="Type_IV_Methyl-Rstrct_Enzyme"/>
</dbReference>